<comment type="catalytic activity">
    <reaction evidence="14">
        <text>L-aspartyl-L-lysine(out) = L-aspartyl-L-lysine(in)</text>
        <dbReference type="Rhea" id="RHEA:79411"/>
        <dbReference type="ChEBI" id="CHEBI:229953"/>
    </reaction>
</comment>
<dbReference type="EMBL" id="JH767170">
    <property type="protein sequence ID" value="EQC31214.1"/>
    <property type="molecule type" value="Genomic_DNA"/>
</dbReference>
<evidence type="ECO:0000256" key="25">
    <source>
        <dbReference type="SAM" id="Phobius"/>
    </source>
</evidence>
<evidence type="ECO:0000256" key="16">
    <source>
        <dbReference type="ARBA" id="ARBA00044900"/>
    </source>
</evidence>
<evidence type="ECO:0000256" key="7">
    <source>
        <dbReference type="ARBA" id="ARBA00023228"/>
    </source>
</evidence>
<evidence type="ECO:0000313" key="28">
    <source>
        <dbReference type="EMBL" id="EQC31214.1"/>
    </source>
</evidence>
<dbReference type="PANTHER" id="PTHR23512">
    <property type="entry name" value="MAJOR FACILITATOR SUPERFAMILY DOMAIN-CONTAINING PROTEIN 1"/>
    <property type="match status" value="1"/>
</dbReference>
<feature type="transmembrane region" description="Helical" evidence="25">
    <location>
        <begin position="172"/>
        <end position="192"/>
    </location>
</feature>
<comment type="subunit">
    <text evidence="24">Homodimer. Interacts with lysosomal protein GLMP (via lumenal domain); the interaction starts while both proteins are still in the endoplasmic reticulum and is required for stabilization of MFSD1 in lysosomes but has no direct effect on its targeting to lysosomes or transporter activity.</text>
</comment>
<evidence type="ECO:0000256" key="17">
    <source>
        <dbReference type="ARBA" id="ARBA00044903"/>
    </source>
</evidence>
<evidence type="ECO:0000256" key="18">
    <source>
        <dbReference type="ARBA" id="ARBA00044912"/>
    </source>
</evidence>
<evidence type="ECO:0000256" key="8">
    <source>
        <dbReference type="ARBA" id="ARBA00044876"/>
    </source>
</evidence>
<comment type="subcellular location">
    <subcellularLocation>
        <location evidence="1">Lysosome membrane</location>
        <topology evidence="1">Multi-pass membrane protein</topology>
    </subcellularLocation>
</comment>
<feature type="domain" description="Major facilitator superfamily (MFS) profile" evidence="27">
    <location>
        <begin position="8"/>
        <end position="503"/>
    </location>
</feature>
<comment type="similarity">
    <text evidence="2">Belongs to the major facilitator superfamily.</text>
</comment>
<dbReference type="OrthoDB" id="424834at2759"/>
<evidence type="ECO:0000256" key="6">
    <source>
        <dbReference type="ARBA" id="ARBA00023136"/>
    </source>
</evidence>
<sequence length="549" mass="59430">MQPWQVRALVLLLTGALNVGNSYCYDNPSALKNQLQDRFHAMPWHEYEMYFNLLYSVYSMPNIILPFFGGYLTDRFGPRRVLLLMTSFITLGQVIFALGNQWRSFPLMLAGRVVFGLGGETISVAQATLLALWFPSNELAFTNGVLLCISKLASTLNNALSPLLAETFGLTSALWVGAALCGLSLGATLVLAPIDATAQAQIDDEVLSPDERAAELELKRHLRPSDVRDFSMAYWLVVLLFFVIYVIVGPFNNVASSVFMERDYYKALPTECKRCGLGAYAGDNNCSSLPPACPPSPPFAHPLPLLSLSCMEATDQASCRQIPPYVSAVDINCDSDVWKHGPSTQAYCAAKYSAEQAAAGPLSVGPFAIAVSAPLFGYLVDKVGYRTFIALGSMAACLLAQTLLGFTSVSLYVPVVLQAAALSIFSAAMWPALSCCVEPHHVGTAYGVASAFLNVGLAIVPMFVVVEYSILHVYQPYLNVLFMGLALLGMGLAAMLVYVDFTKHCGHLHGRDMAPLASMTAVPTPLDATERQELLDRPHIQSYGTQAAS</sequence>
<keyword evidence="4 25" id="KW-0812">Transmembrane</keyword>
<comment type="catalytic activity">
    <reaction evidence="13">
        <text>L-alpha-aminoacyl-L-lysine(out) = L-alpha-aminoacyl-L-lysine(in)</text>
        <dbReference type="Rhea" id="RHEA:79383"/>
        <dbReference type="ChEBI" id="CHEBI:229966"/>
    </reaction>
</comment>
<evidence type="ECO:0000256" key="15">
    <source>
        <dbReference type="ARBA" id="ARBA00044899"/>
    </source>
</evidence>
<dbReference type="PANTHER" id="PTHR23512:SF3">
    <property type="entry name" value="MAJOR FACILITATOR SUPERFAMILY DOMAIN-CONTAINING PROTEIN 1"/>
    <property type="match status" value="1"/>
</dbReference>
<comment type="catalytic activity">
    <reaction evidence="12">
        <text>L-lysyl-L-alpha-amino acid(out) = L-lysyl-L-alpha-amino acid(in)</text>
        <dbReference type="Rhea" id="RHEA:79387"/>
        <dbReference type="ChEBI" id="CHEBI:229965"/>
    </reaction>
</comment>
<protein>
    <recommendedName>
        <fullName evidence="21">Lysosomal dipeptide transporter MFSD1</fullName>
    </recommendedName>
    <alternativeName>
        <fullName evidence="22">Major facilitator superfamily domain-containing protein 1</fullName>
    </alternativeName>
</protein>
<keyword evidence="7" id="KW-0458">Lysosome</keyword>
<comment type="catalytic activity">
    <reaction evidence="19">
        <text>L-alanyl-L-lysine(out) = L-alanyl-L-lysine(in)</text>
        <dbReference type="Rhea" id="RHEA:79415"/>
        <dbReference type="ChEBI" id="CHEBI:192470"/>
    </reaction>
</comment>
<comment type="catalytic activity">
    <reaction evidence="18">
        <text>L-histidyl-L-alpha-amino acid(out) = L-histidyl-L-alpha-amino acid(in)</text>
        <dbReference type="Rhea" id="RHEA:79379"/>
        <dbReference type="ChEBI" id="CHEBI:229964"/>
    </reaction>
</comment>
<feature type="transmembrane region" description="Helical" evidence="25">
    <location>
        <begin position="445"/>
        <end position="471"/>
    </location>
</feature>
<comment type="catalytic activity">
    <reaction evidence="17">
        <text>L-arginyl-glycine(out) = L-arginyl-glycine(in)</text>
        <dbReference type="Rhea" id="RHEA:79391"/>
        <dbReference type="ChEBI" id="CHEBI:229955"/>
    </reaction>
</comment>
<dbReference type="InterPro" id="IPR036259">
    <property type="entry name" value="MFS_trans_sf"/>
</dbReference>
<dbReference type="InParanoid" id="T0Q045"/>
<dbReference type="GO" id="GO:0022857">
    <property type="term" value="F:transmembrane transporter activity"/>
    <property type="evidence" value="ECO:0007669"/>
    <property type="project" value="InterPro"/>
</dbReference>
<comment type="catalytic activity">
    <reaction evidence="8">
        <text>L-lysyl-L-alanine(out) = L-lysyl-L-alanine(in)</text>
        <dbReference type="Rhea" id="RHEA:79399"/>
        <dbReference type="ChEBI" id="CHEBI:229954"/>
    </reaction>
</comment>
<keyword evidence="6 25" id="KW-0472">Membrane</keyword>
<comment type="catalytic activity">
    <reaction evidence="9">
        <text>L-histidyl-glycine(out) = L-histidyl-glycine(in)</text>
        <dbReference type="Rhea" id="RHEA:79395"/>
        <dbReference type="ChEBI" id="CHEBI:229957"/>
    </reaction>
</comment>
<dbReference type="Proteomes" id="UP000030762">
    <property type="component" value="Unassembled WGS sequence"/>
</dbReference>
<keyword evidence="26" id="KW-0732">Signal</keyword>
<keyword evidence="5 25" id="KW-1133">Transmembrane helix</keyword>
<evidence type="ECO:0000256" key="11">
    <source>
        <dbReference type="ARBA" id="ARBA00044884"/>
    </source>
</evidence>
<dbReference type="SUPFAM" id="SSF103473">
    <property type="entry name" value="MFS general substrate transporter"/>
    <property type="match status" value="2"/>
</dbReference>
<evidence type="ECO:0000256" key="12">
    <source>
        <dbReference type="ARBA" id="ARBA00044891"/>
    </source>
</evidence>
<evidence type="ECO:0000256" key="23">
    <source>
        <dbReference type="ARBA" id="ARBA00045709"/>
    </source>
</evidence>
<feature type="signal peptide" evidence="26">
    <location>
        <begin position="1"/>
        <end position="24"/>
    </location>
</feature>
<evidence type="ECO:0000256" key="4">
    <source>
        <dbReference type="ARBA" id="ARBA00022692"/>
    </source>
</evidence>
<accession>T0Q045</accession>
<evidence type="ECO:0000256" key="10">
    <source>
        <dbReference type="ARBA" id="ARBA00044881"/>
    </source>
</evidence>
<dbReference type="Gene3D" id="1.20.1250.20">
    <property type="entry name" value="MFS general substrate transporter like domains"/>
    <property type="match status" value="2"/>
</dbReference>
<comment type="function">
    <text evidence="23">Lysosomal dipeptide uniporter that selectively exports lysine, arginine or histidine-containing dipeptides with a net positive charge from the lysosome lumen into the cytosol. Could play a role in a specific type of protein O-glycosylation indirectly regulating macrophages migration and tissue invasion. Also essential for liver homeostasis.</text>
</comment>
<dbReference type="Pfam" id="PF07690">
    <property type="entry name" value="MFS_1"/>
    <property type="match status" value="2"/>
</dbReference>
<evidence type="ECO:0000256" key="21">
    <source>
        <dbReference type="ARBA" id="ARBA00044985"/>
    </source>
</evidence>
<feature type="transmembrane region" description="Helical" evidence="25">
    <location>
        <begin position="477"/>
        <end position="499"/>
    </location>
</feature>
<evidence type="ECO:0000256" key="24">
    <source>
        <dbReference type="ARBA" id="ARBA00046376"/>
    </source>
</evidence>
<comment type="catalytic activity">
    <reaction evidence="20">
        <text>L-lysyl-glycine(out) = L-lysyl-glycine(in)</text>
        <dbReference type="Rhea" id="RHEA:79407"/>
        <dbReference type="ChEBI" id="CHEBI:191202"/>
    </reaction>
</comment>
<dbReference type="AlphaFoldDB" id="T0Q045"/>
<name>T0Q045_SAPDV</name>
<evidence type="ECO:0000313" key="29">
    <source>
        <dbReference type="Proteomes" id="UP000030762"/>
    </source>
</evidence>
<feature type="chain" id="PRO_5004569735" description="Lysosomal dipeptide transporter MFSD1" evidence="26">
    <location>
        <begin position="25"/>
        <end position="549"/>
    </location>
</feature>
<feature type="transmembrane region" description="Helical" evidence="25">
    <location>
        <begin position="412"/>
        <end position="433"/>
    </location>
</feature>
<evidence type="ECO:0000256" key="14">
    <source>
        <dbReference type="ARBA" id="ARBA00044898"/>
    </source>
</evidence>
<comment type="catalytic activity">
    <reaction evidence="10">
        <text>L-alpha-aminoacyl-L-arginine(out) = L-alpha-aminoacyl-L-arginine(in)</text>
        <dbReference type="Rhea" id="RHEA:79367"/>
        <dbReference type="ChEBI" id="CHEBI:229968"/>
    </reaction>
</comment>
<reference evidence="28 29" key="1">
    <citation type="submission" date="2012-04" db="EMBL/GenBank/DDBJ databases">
        <title>The Genome Sequence of Saprolegnia declina VS20.</title>
        <authorList>
            <consortium name="The Broad Institute Genome Sequencing Platform"/>
            <person name="Russ C."/>
            <person name="Nusbaum C."/>
            <person name="Tyler B."/>
            <person name="van West P."/>
            <person name="Dieguez-Uribeondo J."/>
            <person name="de Bruijn I."/>
            <person name="Tripathy S."/>
            <person name="Jiang R."/>
            <person name="Young S.K."/>
            <person name="Zeng Q."/>
            <person name="Gargeya S."/>
            <person name="Fitzgerald M."/>
            <person name="Haas B."/>
            <person name="Abouelleil A."/>
            <person name="Alvarado L."/>
            <person name="Arachchi H.M."/>
            <person name="Berlin A."/>
            <person name="Chapman S.B."/>
            <person name="Goldberg J."/>
            <person name="Griggs A."/>
            <person name="Gujja S."/>
            <person name="Hansen M."/>
            <person name="Howarth C."/>
            <person name="Imamovic A."/>
            <person name="Larimer J."/>
            <person name="McCowen C."/>
            <person name="Montmayeur A."/>
            <person name="Murphy C."/>
            <person name="Neiman D."/>
            <person name="Pearson M."/>
            <person name="Priest M."/>
            <person name="Roberts A."/>
            <person name="Saif S."/>
            <person name="Shea T."/>
            <person name="Sisk P."/>
            <person name="Sykes S."/>
            <person name="Wortman J."/>
            <person name="Nusbaum C."/>
            <person name="Birren B."/>
        </authorList>
    </citation>
    <scope>NUCLEOTIDE SEQUENCE [LARGE SCALE GENOMIC DNA]</scope>
    <source>
        <strain evidence="28 29">VS20</strain>
    </source>
</reference>
<evidence type="ECO:0000256" key="2">
    <source>
        <dbReference type="ARBA" id="ARBA00008335"/>
    </source>
</evidence>
<feature type="transmembrane region" description="Helical" evidence="25">
    <location>
        <begin position="387"/>
        <end position="406"/>
    </location>
</feature>
<dbReference type="eggNOG" id="KOG4686">
    <property type="taxonomic scope" value="Eukaryota"/>
</dbReference>
<dbReference type="STRING" id="1156394.T0Q045"/>
<evidence type="ECO:0000256" key="3">
    <source>
        <dbReference type="ARBA" id="ARBA00022448"/>
    </source>
</evidence>
<evidence type="ECO:0000256" key="9">
    <source>
        <dbReference type="ARBA" id="ARBA00044878"/>
    </source>
</evidence>
<proteinExistence type="inferred from homology"/>
<feature type="transmembrane region" description="Helical" evidence="25">
    <location>
        <begin position="49"/>
        <end position="69"/>
    </location>
</feature>
<keyword evidence="3" id="KW-0813">Transport</keyword>
<dbReference type="RefSeq" id="XP_008615387.1">
    <property type="nucleotide sequence ID" value="XM_008617165.1"/>
</dbReference>
<dbReference type="PROSITE" id="PS50850">
    <property type="entry name" value="MFS"/>
    <property type="match status" value="1"/>
</dbReference>
<evidence type="ECO:0000256" key="26">
    <source>
        <dbReference type="SAM" id="SignalP"/>
    </source>
</evidence>
<keyword evidence="29" id="KW-1185">Reference proteome</keyword>
<feature type="transmembrane region" description="Helical" evidence="25">
    <location>
        <begin position="114"/>
        <end position="134"/>
    </location>
</feature>
<feature type="transmembrane region" description="Helical" evidence="25">
    <location>
        <begin position="81"/>
        <end position="102"/>
    </location>
</feature>
<organism evidence="28 29">
    <name type="scientific">Saprolegnia diclina (strain VS20)</name>
    <dbReference type="NCBI Taxonomy" id="1156394"/>
    <lineage>
        <taxon>Eukaryota</taxon>
        <taxon>Sar</taxon>
        <taxon>Stramenopiles</taxon>
        <taxon>Oomycota</taxon>
        <taxon>Saprolegniomycetes</taxon>
        <taxon>Saprolegniales</taxon>
        <taxon>Saprolegniaceae</taxon>
        <taxon>Saprolegnia</taxon>
    </lineage>
</organism>
<dbReference type="GeneID" id="19951864"/>
<dbReference type="InterPro" id="IPR011701">
    <property type="entry name" value="MFS"/>
</dbReference>
<evidence type="ECO:0000256" key="1">
    <source>
        <dbReference type="ARBA" id="ARBA00004155"/>
    </source>
</evidence>
<evidence type="ECO:0000256" key="13">
    <source>
        <dbReference type="ARBA" id="ARBA00044893"/>
    </source>
</evidence>
<evidence type="ECO:0000256" key="20">
    <source>
        <dbReference type="ARBA" id="ARBA00044924"/>
    </source>
</evidence>
<evidence type="ECO:0000256" key="22">
    <source>
        <dbReference type="ARBA" id="ARBA00045018"/>
    </source>
</evidence>
<comment type="catalytic activity">
    <reaction evidence="11">
        <text>L-alpha-aminoacyl-L-histidine(out) = L-alpha-aminoacyl-L-histidine(in)</text>
        <dbReference type="Rhea" id="RHEA:79375"/>
        <dbReference type="ChEBI" id="CHEBI:229967"/>
    </reaction>
</comment>
<evidence type="ECO:0000256" key="5">
    <source>
        <dbReference type="ARBA" id="ARBA00022989"/>
    </source>
</evidence>
<feature type="transmembrane region" description="Helical" evidence="25">
    <location>
        <begin position="141"/>
        <end position="160"/>
    </location>
</feature>
<evidence type="ECO:0000259" key="27">
    <source>
        <dbReference type="PROSITE" id="PS50850"/>
    </source>
</evidence>
<dbReference type="VEuPathDB" id="FungiDB:SDRG_11137"/>
<gene>
    <name evidence="28" type="ORF">SDRG_11137</name>
</gene>
<evidence type="ECO:0000256" key="19">
    <source>
        <dbReference type="ARBA" id="ARBA00044919"/>
    </source>
</evidence>
<feature type="transmembrane region" description="Helical" evidence="25">
    <location>
        <begin position="362"/>
        <end position="380"/>
    </location>
</feature>
<comment type="catalytic activity">
    <reaction evidence="16">
        <text>L-lysyl-L-lysine(out) = L-lysyl-L-lysine(in)</text>
        <dbReference type="Rhea" id="RHEA:79403"/>
        <dbReference type="ChEBI" id="CHEBI:229956"/>
    </reaction>
</comment>
<comment type="catalytic activity">
    <reaction evidence="15">
        <text>L-arginyl-L-alpha-amino acid(out) = L-arginyl-L-alpha-amino acid(in)</text>
        <dbReference type="Rhea" id="RHEA:79371"/>
        <dbReference type="ChEBI" id="CHEBI:84315"/>
    </reaction>
</comment>
<dbReference type="GO" id="GO:0005765">
    <property type="term" value="C:lysosomal membrane"/>
    <property type="evidence" value="ECO:0007669"/>
    <property type="project" value="UniProtKB-SubCell"/>
</dbReference>
<dbReference type="InterPro" id="IPR020846">
    <property type="entry name" value="MFS_dom"/>
</dbReference>
<dbReference type="OMA" id="RAHHINC"/>
<dbReference type="InterPro" id="IPR052187">
    <property type="entry name" value="MFSD1"/>
</dbReference>
<feature type="transmembrane region" description="Helical" evidence="25">
    <location>
        <begin position="232"/>
        <end position="251"/>
    </location>
</feature>